<dbReference type="OMA" id="LWNVYYH"/>
<dbReference type="STRING" id="1262450.S3CFR4"/>
<evidence type="ECO:0000259" key="1">
    <source>
        <dbReference type="Pfam" id="PF14737"/>
    </source>
</evidence>
<dbReference type="EMBL" id="KE148157">
    <property type="protein sequence ID" value="EPE05133.1"/>
    <property type="molecule type" value="Genomic_DNA"/>
</dbReference>
<dbReference type="Proteomes" id="UP000016923">
    <property type="component" value="Unassembled WGS sequence"/>
</dbReference>
<name>S3CFR4_OPHP1</name>
<dbReference type="HOGENOM" id="CLU_007974_0_1_1"/>
<evidence type="ECO:0000313" key="3">
    <source>
        <dbReference type="Proteomes" id="UP000016923"/>
    </source>
</evidence>
<dbReference type="OrthoDB" id="432970at2759"/>
<dbReference type="AlphaFoldDB" id="S3CFR4"/>
<dbReference type="VEuPathDB" id="FungiDB:F503_03738"/>
<dbReference type="InterPro" id="IPR027974">
    <property type="entry name" value="DUF4470"/>
</dbReference>
<gene>
    <name evidence="2" type="ORF">F503_03738</name>
</gene>
<keyword evidence="3" id="KW-1185">Reference proteome</keyword>
<protein>
    <submittedName>
        <fullName evidence="2">Mynd finger family protein</fullName>
    </submittedName>
</protein>
<accession>S3CFR4</accession>
<proteinExistence type="predicted"/>
<dbReference type="eggNOG" id="ENOG502SE9H">
    <property type="taxonomic scope" value="Eukaryota"/>
</dbReference>
<reference evidence="2 3" key="1">
    <citation type="journal article" date="2013" name="BMC Genomics">
        <title>The genome and transcriptome of the pine saprophyte Ophiostoma piceae, and a comparison with the bark beetle-associated pine pathogen Grosmannia clavigera.</title>
        <authorList>
            <person name="Haridas S."/>
            <person name="Wang Y."/>
            <person name="Lim L."/>
            <person name="Massoumi Alamouti S."/>
            <person name="Jackman S."/>
            <person name="Docking R."/>
            <person name="Robertson G."/>
            <person name="Birol I."/>
            <person name="Bohlmann J."/>
            <person name="Breuil C."/>
        </authorList>
    </citation>
    <scope>NUCLEOTIDE SEQUENCE [LARGE SCALE GENOMIC DNA]</scope>
    <source>
        <strain evidence="2 3">UAMH 11346</strain>
    </source>
</reference>
<organism evidence="2 3">
    <name type="scientific">Ophiostoma piceae (strain UAMH 11346)</name>
    <name type="common">Sap stain fungus</name>
    <dbReference type="NCBI Taxonomy" id="1262450"/>
    <lineage>
        <taxon>Eukaryota</taxon>
        <taxon>Fungi</taxon>
        <taxon>Dikarya</taxon>
        <taxon>Ascomycota</taxon>
        <taxon>Pezizomycotina</taxon>
        <taxon>Sordariomycetes</taxon>
        <taxon>Sordariomycetidae</taxon>
        <taxon>Ophiostomatales</taxon>
        <taxon>Ophiostomataceae</taxon>
        <taxon>Ophiostoma</taxon>
    </lineage>
</organism>
<dbReference type="Pfam" id="PF14737">
    <property type="entry name" value="DUF4470"/>
    <property type="match status" value="1"/>
</dbReference>
<evidence type="ECO:0000313" key="2">
    <source>
        <dbReference type="EMBL" id="EPE05133.1"/>
    </source>
</evidence>
<feature type="domain" description="DUF4470" evidence="1">
    <location>
        <begin position="16"/>
        <end position="106"/>
    </location>
</feature>
<sequence length="1259" mass="137682">MITPTVVNKLLQFYAIGNTPPASLVRTHPQGVDAAVLCLGSGDARHILFTAYTEQGFPARKIDVTCSDYMEEIIVRNIVLLSFLIDGLETDQDFDKLWNVYYHLYLDEYTFDFLAPQIEKLGAAAVSLDTWRDSNYGKVLRFADAATFKDVQAGFAKYAKAVKDKDKPTYTASFRTYIDKIKYLRKSIFNDEVPMATGYRSVAPAAEALDDIPAQFHSYWKTGTSSSPTGSLLPHNIPNPAFATTASDSVLLHHAINPTLGFHLGPAYTGLTDGSPLKIKAEDKLPGRDQLAKAAQIEFRAIAKAFQAVHGNFTIRFTSAEALAFSYTLQNCSSSNRTELTASWYRRQQDARALELDALEYGADAVVKAPVAFDVVETSTMSDHLGVLNILVAAVPVLVNAASSTIHMETMIRNDVDQDETFATLLCGDTLTMSLLLGITPAEYYTNTRTTSSFDEAASEMTASGQPENINQQLRTHMSWKLAHHFSGYSGNTSRNNKLKIAADELSALLLSVYKDMFFYEDLERLRRYMGGGPSRRLGGRQLKLRYPLYHRGSLAALMRIVMDRVDTDWMSVCKKIWDTMSTITACPISLGPSHFVEFDTHMQMFGALPSTEEQSYKIFTVTLVVPRADLKELFKGKVTQQAISPILSVELCPGDEDDSMSERPPYSHQFDDMQTMFGTITTTGTRGSPDYRVAVNEDSTGWHGKSPLIVSFNVSDQALAAIIATDLVVLKLHSNMRCMELSQGPSPNPDSSGLVISVVEFGDGTRVFATEHMPGMAGLTKIVPPVFAPSPARESEVLTDLTANINADGKITTVTGRISIDSHEGKQLLQDPQVSIKLVAAPSPFVVNVVFGNNALVLPVQFTVPVAANKAKTRIARKSSWIEVIAPLALPAQSPCLEGLVYPVVLADSGLPVTLTCPHINLDVQPVVDLDIRDKRELAWLMMSTSLTFSLRESKIRDVIMSSANNTHGVSTDLRLNIKESIFSVIQIASGLQSAATGLIAIVHPKRGGIHMLILVSALRLDLHSGSIAVDAAVVPFTKEILAKQGVQAFLALTQRMQVCTITVDDAELVAWKTLLPAFAERCRTWQHTPRCEYVAARRVPVSLEDGGPVLCSCGAGKLAENFIGIPMWEEAQPYATRVAITPLFCANAAEDPMDPAVHTREELWEQEQQARAEAARREAPKDRCGVCNARHGRGGPDVKLKACSRCRDAFYCSAEQDSSIGATKSSDGVFQFTARSPEGQATAAAHSSGLFALSQLI</sequence>